<dbReference type="PROSITE" id="PS00211">
    <property type="entry name" value="ABC_TRANSPORTER_1"/>
    <property type="match status" value="1"/>
</dbReference>
<accession>A0A2I1PCT8</accession>
<proteinExistence type="inferred from homology"/>
<evidence type="ECO:0000256" key="2">
    <source>
        <dbReference type="ARBA" id="ARBA00022448"/>
    </source>
</evidence>
<comment type="caution">
    <text evidence="7">The sequence shown here is derived from an EMBL/GenBank/DDBJ whole genome shotgun (WGS) entry which is preliminary data.</text>
</comment>
<dbReference type="InterPro" id="IPR017871">
    <property type="entry name" value="ABC_transporter-like_CS"/>
</dbReference>
<feature type="region of interest" description="Disordered" evidence="5">
    <location>
        <begin position="253"/>
        <end position="294"/>
    </location>
</feature>
<evidence type="ECO:0000256" key="1">
    <source>
        <dbReference type="ARBA" id="ARBA00005417"/>
    </source>
</evidence>
<dbReference type="InterPro" id="IPR027417">
    <property type="entry name" value="P-loop_NTPase"/>
</dbReference>
<keyword evidence="3" id="KW-0547">Nucleotide-binding</keyword>
<dbReference type="OrthoDB" id="9778870at2"/>
<feature type="domain" description="ABC transporter" evidence="6">
    <location>
        <begin position="36"/>
        <end position="262"/>
    </location>
</feature>
<gene>
    <name evidence="7" type="ORF">CYJ76_02560</name>
</gene>
<dbReference type="Proteomes" id="UP000234206">
    <property type="component" value="Unassembled WGS sequence"/>
</dbReference>
<sequence length="294" mass="31295">MDAAERVPTVVVDHVDIHYRIYGTGEHRAAQTTGEGRRSALARAGHRMVGGGQDEVHAVRGVSLVAHRGESIGLIGRNGSGKSTLLRAIAGLLPPSSGRIWVQGRSTLLGVNAVLMPTLSGVRNIQIGCQALGMSRHEVDERLDDIIAFSGLGDAVNLPMKAYSSGMAARLRFAISTAVVPDVLVVDEALATGDADFRDRAQKRIAEIREQAGTVFMVSHSNAMIRKQCDRAIWLDSGVIKQDGPVEEVMKAYEKAGPGARKPAAKKPQQKAPAKPAAQQGQKPSQKPAQPPQA</sequence>
<name>A0A2I1PCT8_9MICO</name>
<comment type="similarity">
    <text evidence="1">Belongs to the ABC transporter superfamily.</text>
</comment>
<evidence type="ECO:0000256" key="4">
    <source>
        <dbReference type="ARBA" id="ARBA00022840"/>
    </source>
</evidence>
<dbReference type="Gene3D" id="3.40.50.300">
    <property type="entry name" value="P-loop containing nucleotide triphosphate hydrolases"/>
    <property type="match status" value="1"/>
</dbReference>
<dbReference type="PANTHER" id="PTHR46743">
    <property type="entry name" value="TEICHOIC ACIDS EXPORT ATP-BINDING PROTEIN TAGH"/>
    <property type="match status" value="1"/>
</dbReference>
<dbReference type="EMBL" id="PKIZ01000003">
    <property type="protein sequence ID" value="PKZ42455.1"/>
    <property type="molecule type" value="Genomic_DNA"/>
</dbReference>
<dbReference type="InterPro" id="IPR003439">
    <property type="entry name" value="ABC_transporter-like_ATP-bd"/>
</dbReference>
<dbReference type="InterPro" id="IPR015860">
    <property type="entry name" value="ABC_transpr_TagH-like"/>
</dbReference>
<dbReference type="RefSeq" id="WP_101849165.1">
    <property type="nucleotide sequence ID" value="NZ_PKIZ01000003.1"/>
</dbReference>
<dbReference type="PANTHER" id="PTHR46743:SF2">
    <property type="entry name" value="TEICHOIC ACIDS EXPORT ATP-BINDING PROTEIN TAGH"/>
    <property type="match status" value="1"/>
</dbReference>
<dbReference type="SMART" id="SM00382">
    <property type="entry name" value="AAA"/>
    <property type="match status" value="1"/>
</dbReference>
<dbReference type="Pfam" id="PF00005">
    <property type="entry name" value="ABC_tran"/>
    <property type="match status" value="1"/>
</dbReference>
<evidence type="ECO:0000256" key="3">
    <source>
        <dbReference type="ARBA" id="ARBA00022741"/>
    </source>
</evidence>
<evidence type="ECO:0000313" key="7">
    <source>
        <dbReference type="EMBL" id="PKZ42455.1"/>
    </source>
</evidence>
<dbReference type="GO" id="GO:0016020">
    <property type="term" value="C:membrane"/>
    <property type="evidence" value="ECO:0007669"/>
    <property type="project" value="InterPro"/>
</dbReference>
<feature type="compositionally biased region" description="Low complexity" evidence="5">
    <location>
        <begin position="270"/>
        <end position="288"/>
    </location>
</feature>
<keyword evidence="2" id="KW-0813">Transport</keyword>
<keyword evidence="4 7" id="KW-0067">ATP-binding</keyword>
<dbReference type="InterPro" id="IPR050683">
    <property type="entry name" value="Bact_Polysacc_Export_ATP-bd"/>
</dbReference>
<dbReference type="InterPro" id="IPR003593">
    <property type="entry name" value="AAA+_ATPase"/>
</dbReference>
<evidence type="ECO:0000313" key="8">
    <source>
        <dbReference type="Proteomes" id="UP000234206"/>
    </source>
</evidence>
<reference evidence="7 8" key="1">
    <citation type="submission" date="2017-12" db="EMBL/GenBank/DDBJ databases">
        <title>Phylogenetic diversity of female urinary microbiome.</title>
        <authorList>
            <person name="Thomas-White K."/>
            <person name="Wolfe A.J."/>
        </authorList>
    </citation>
    <scope>NUCLEOTIDE SEQUENCE [LARGE SCALE GENOMIC DNA]</scope>
    <source>
        <strain evidence="7 8">UMB1298</strain>
    </source>
</reference>
<dbReference type="GO" id="GO:0005524">
    <property type="term" value="F:ATP binding"/>
    <property type="evidence" value="ECO:0007669"/>
    <property type="project" value="UniProtKB-KW"/>
</dbReference>
<keyword evidence="8" id="KW-1185">Reference proteome</keyword>
<organism evidence="7 8">
    <name type="scientific">Kytococcus schroeteri</name>
    <dbReference type="NCBI Taxonomy" id="138300"/>
    <lineage>
        <taxon>Bacteria</taxon>
        <taxon>Bacillati</taxon>
        <taxon>Actinomycetota</taxon>
        <taxon>Actinomycetes</taxon>
        <taxon>Micrococcales</taxon>
        <taxon>Kytococcaceae</taxon>
        <taxon>Kytococcus</taxon>
    </lineage>
</organism>
<dbReference type="SUPFAM" id="SSF52540">
    <property type="entry name" value="P-loop containing nucleoside triphosphate hydrolases"/>
    <property type="match status" value="1"/>
</dbReference>
<evidence type="ECO:0000256" key="5">
    <source>
        <dbReference type="SAM" id="MobiDB-lite"/>
    </source>
</evidence>
<dbReference type="GO" id="GO:0140359">
    <property type="term" value="F:ABC-type transporter activity"/>
    <property type="evidence" value="ECO:0007669"/>
    <property type="project" value="InterPro"/>
</dbReference>
<dbReference type="CDD" id="cd03220">
    <property type="entry name" value="ABC_KpsT_Wzt"/>
    <property type="match status" value="1"/>
</dbReference>
<dbReference type="GO" id="GO:0016887">
    <property type="term" value="F:ATP hydrolysis activity"/>
    <property type="evidence" value="ECO:0007669"/>
    <property type="project" value="InterPro"/>
</dbReference>
<dbReference type="AlphaFoldDB" id="A0A2I1PCT8"/>
<protein>
    <submittedName>
        <fullName evidence="7">Teichoic acid ABC transporter ATP-binding protein</fullName>
    </submittedName>
</protein>
<dbReference type="PROSITE" id="PS50893">
    <property type="entry name" value="ABC_TRANSPORTER_2"/>
    <property type="match status" value="1"/>
</dbReference>
<evidence type="ECO:0000259" key="6">
    <source>
        <dbReference type="PROSITE" id="PS50893"/>
    </source>
</evidence>